<gene>
    <name evidence="8" type="primary">CHS5</name>
    <name evidence="8" type="ORF">BN1211_1665</name>
</gene>
<sequence length="516" mass="56221">MVEVSLTVGKLDASLALLLTKDHHLIEFPTILLPDGVNAGSVVTIKCEQDLEQEKEEKRIFQETQDKILELFGTNEPKAPVLKLKNVTQTSAVLEWDPVDLGSASIKSLSLYKNGSRLGQIPNPLVTTTTKLSGLQIDAGYEFHLRLSTTAGVYESEHLEVQTHKMTDLSGITVCIGQIDPKEGVTLEDIEHSLKTIGAKPSQTEVKVDTTHFVTTVGVGEQWQKATDSNIPVVRPEWLKACETERRIVGVRNFYLNADPRFLETYKSTTGSTPTSTSAEPTDTVAATTHDEETHVPAETQSHETDVLEQGSIEHTAVPVESEIDEVVESAEEEEATVKENAEAVEPNTEASEPANGDVDESNDKSVEAHEKTAEPTEPTNTTDTIDTSHEAETAHESTEAAEPADSSKIVDESVDVSDEPVNASETAEATVSESVDTTTEPSEDTQVGDDKPTEEETQDDKFDDVDINSNANEEEEQDDQADKADEGQVQTNVTKPTTGSNNSKKKNKNKRKGKK</sequence>
<evidence type="ECO:0000256" key="5">
    <source>
        <dbReference type="SAM" id="MobiDB-lite"/>
    </source>
</evidence>
<feature type="compositionally biased region" description="Basic and acidic residues" evidence="5">
    <location>
        <begin position="362"/>
        <end position="375"/>
    </location>
</feature>
<feature type="compositionally biased region" description="Polar residues" evidence="5">
    <location>
        <begin position="489"/>
        <end position="499"/>
    </location>
</feature>
<dbReference type="GO" id="GO:0034044">
    <property type="term" value="C:exomer complex"/>
    <property type="evidence" value="ECO:0007669"/>
    <property type="project" value="TreeGrafter"/>
</dbReference>
<dbReference type="InterPro" id="IPR003961">
    <property type="entry name" value="FN3_dom"/>
</dbReference>
<dbReference type="CDD" id="cd00063">
    <property type="entry name" value="FN3"/>
    <property type="match status" value="1"/>
</dbReference>
<dbReference type="InterPro" id="IPR001357">
    <property type="entry name" value="BRCT_dom"/>
</dbReference>
<dbReference type="EMBL" id="CDQK01000002">
    <property type="protein sequence ID" value="CEP21539.1"/>
    <property type="molecule type" value="Genomic_DNA"/>
</dbReference>
<dbReference type="PANTHER" id="PTHR47351:SF1">
    <property type="entry name" value="CHITIN BIOSYNTHESIS PROTEIN CHS5"/>
    <property type="match status" value="1"/>
</dbReference>
<feature type="compositionally biased region" description="Acidic residues" evidence="5">
    <location>
        <begin position="322"/>
        <end position="335"/>
    </location>
</feature>
<feature type="domain" description="BRCT" evidence="6">
    <location>
        <begin position="164"/>
        <end position="256"/>
    </location>
</feature>
<accession>A0A0H5CBE3</accession>
<organism evidence="8 9">
    <name type="scientific">Cyberlindnera jadinii (strain ATCC 18201 / CBS 1600 / BCRC 20928 / JCM 3617 / NBRC 0987 / NRRL Y-1542)</name>
    <name type="common">Torula yeast</name>
    <name type="synonym">Candida utilis</name>
    <dbReference type="NCBI Taxonomy" id="983966"/>
    <lineage>
        <taxon>Eukaryota</taxon>
        <taxon>Fungi</taxon>
        <taxon>Dikarya</taxon>
        <taxon>Ascomycota</taxon>
        <taxon>Saccharomycotina</taxon>
        <taxon>Saccharomycetes</taxon>
        <taxon>Phaffomycetales</taxon>
        <taxon>Phaffomycetaceae</taxon>
        <taxon>Cyberlindnera</taxon>
    </lineage>
</organism>
<dbReference type="GO" id="GO:0046983">
    <property type="term" value="F:protein dimerization activity"/>
    <property type="evidence" value="ECO:0007669"/>
    <property type="project" value="InterPro"/>
</dbReference>
<dbReference type="SUPFAM" id="SSF49265">
    <property type="entry name" value="Fibronectin type III"/>
    <property type="match status" value="1"/>
</dbReference>
<dbReference type="Proteomes" id="UP000038830">
    <property type="component" value="Unassembled WGS sequence"/>
</dbReference>
<dbReference type="InterPro" id="IPR052827">
    <property type="entry name" value="CHS_Export/Cell_Fusion_Reg"/>
</dbReference>
<dbReference type="Pfam" id="PF16893">
    <property type="entry name" value="fn3_2"/>
    <property type="match status" value="1"/>
</dbReference>
<dbReference type="PROSITE" id="PS50172">
    <property type="entry name" value="BRCT"/>
    <property type="match status" value="1"/>
</dbReference>
<dbReference type="GO" id="GO:0006893">
    <property type="term" value="P:Golgi to plasma membrane transport"/>
    <property type="evidence" value="ECO:0007669"/>
    <property type="project" value="TreeGrafter"/>
</dbReference>
<dbReference type="Gene3D" id="2.60.40.10">
    <property type="entry name" value="Immunoglobulins"/>
    <property type="match status" value="1"/>
</dbReference>
<feature type="compositionally biased region" description="Basic and acidic residues" evidence="5">
    <location>
        <begin position="289"/>
        <end position="306"/>
    </location>
</feature>
<feature type="domain" description="Fibronectin type-III" evidence="7">
    <location>
        <begin position="76"/>
        <end position="170"/>
    </location>
</feature>
<dbReference type="GO" id="GO:0005802">
    <property type="term" value="C:trans-Golgi network"/>
    <property type="evidence" value="ECO:0007669"/>
    <property type="project" value="TreeGrafter"/>
</dbReference>
<name>A0A0H5CBE3_CYBJN</name>
<dbReference type="CDD" id="cd13945">
    <property type="entry name" value="Chs5_N"/>
    <property type="match status" value="1"/>
</dbReference>
<comment type="subcellular location">
    <subcellularLocation>
        <location evidence="1">Golgi apparatus</location>
    </subcellularLocation>
</comment>
<dbReference type="GO" id="GO:0000747">
    <property type="term" value="P:conjugation with cellular fusion"/>
    <property type="evidence" value="ECO:0007669"/>
    <property type="project" value="TreeGrafter"/>
</dbReference>
<proteinExistence type="inferred from homology"/>
<evidence type="ECO:0000256" key="2">
    <source>
        <dbReference type="ARBA" id="ARBA00023034"/>
    </source>
</evidence>
<feature type="compositionally biased region" description="Polar residues" evidence="5">
    <location>
        <begin position="424"/>
        <end position="441"/>
    </location>
</feature>
<dbReference type="CDD" id="cd17742">
    <property type="entry name" value="BRCT_CHS5_like"/>
    <property type="match status" value="1"/>
</dbReference>
<feature type="compositionally biased region" description="Acidic residues" evidence="5">
    <location>
        <begin position="442"/>
        <end position="480"/>
    </location>
</feature>
<dbReference type="PANTHER" id="PTHR47351">
    <property type="entry name" value="CHITIN BIOSYNTHESIS PROTEIN CHS5"/>
    <property type="match status" value="1"/>
</dbReference>
<dbReference type="SUPFAM" id="SSF52113">
    <property type="entry name" value="BRCT domain"/>
    <property type="match status" value="1"/>
</dbReference>
<dbReference type="InterPro" id="IPR036420">
    <property type="entry name" value="BRCT_dom_sf"/>
</dbReference>
<evidence type="ECO:0000256" key="3">
    <source>
        <dbReference type="ARBA" id="ARBA00060872"/>
    </source>
</evidence>
<dbReference type="InterPro" id="IPR031673">
    <property type="entry name" value="Chs5_N"/>
</dbReference>
<feature type="compositionally biased region" description="Low complexity" evidence="5">
    <location>
        <begin position="376"/>
        <end position="386"/>
    </location>
</feature>
<reference evidence="9" key="1">
    <citation type="journal article" date="2015" name="J. Biotechnol.">
        <title>The structure of the Cyberlindnera jadinii genome and its relation to Candida utilis analyzed by the occurrence of single nucleotide polymorphisms.</title>
        <authorList>
            <person name="Rupp O."/>
            <person name="Brinkrolf K."/>
            <person name="Buerth C."/>
            <person name="Kunigo M."/>
            <person name="Schneider J."/>
            <person name="Jaenicke S."/>
            <person name="Goesmann A."/>
            <person name="Puehler A."/>
            <person name="Jaeger K.-E."/>
            <person name="Ernst J.F."/>
        </authorList>
    </citation>
    <scope>NUCLEOTIDE SEQUENCE [LARGE SCALE GENOMIC DNA]</scope>
    <source>
        <strain evidence="9">ATCC 18201 / CBS 1600 / BCRC 20928 / JCM 3617 / NBRC 0987 / NRRL Y-1542</strain>
    </source>
</reference>
<feature type="region of interest" description="Disordered" evidence="5">
    <location>
        <begin position="267"/>
        <end position="516"/>
    </location>
</feature>
<dbReference type="Gene3D" id="6.20.120.50">
    <property type="match status" value="1"/>
</dbReference>
<dbReference type="InterPro" id="IPR036116">
    <property type="entry name" value="FN3_sf"/>
</dbReference>
<dbReference type="PROSITE" id="PS50853">
    <property type="entry name" value="FN3"/>
    <property type="match status" value="1"/>
</dbReference>
<evidence type="ECO:0000313" key="8">
    <source>
        <dbReference type="EMBL" id="CEP21539.1"/>
    </source>
</evidence>
<dbReference type="AlphaFoldDB" id="A0A0H5CBE3"/>
<dbReference type="Gene3D" id="3.40.50.10190">
    <property type="entry name" value="BRCT domain"/>
    <property type="match status" value="1"/>
</dbReference>
<dbReference type="Pfam" id="PF16892">
    <property type="entry name" value="CHS5_N"/>
    <property type="match status" value="1"/>
</dbReference>
<dbReference type="Pfam" id="PF00533">
    <property type="entry name" value="BRCT"/>
    <property type="match status" value="1"/>
</dbReference>
<evidence type="ECO:0000259" key="7">
    <source>
        <dbReference type="PROSITE" id="PS50853"/>
    </source>
</evidence>
<evidence type="ECO:0000313" key="9">
    <source>
        <dbReference type="Proteomes" id="UP000038830"/>
    </source>
</evidence>
<keyword evidence="2" id="KW-0333">Golgi apparatus</keyword>
<dbReference type="InterPro" id="IPR031669">
    <property type="entry name" value="Fn3_2"/>
</dbReference>
<evidence type="ECO:0000256" key="1">
    <source>
        <dbReference type="ARBA" id="ARBA00004555"/>
    </source>
</evidence>
<dbReference type="FunFam" id="3.40.50.10190:FF:000077">
    <property type="entry name" value="Chitin biosynthesis protein CHS5"/>
    <property type="match status" value="1"/>
</dbReference>
<feature type="compositionally biased region" description="Low complexity" evidence="5">
    <location>
        <begin position="267"/>
        <end position="284"/>
    </location>
</feature>
<evidence type="ECO:0000259" key="6">
    <source>
        <dbReference type="PROSITE" id="PS50172"/>
    </source>
</evidence>
<feature type="compositionally biased region" description="Basic and acidic residues" evidence="5">
    <location>
        <begin position="387"/>
        <end position="399"/>
    </location>
</feature>
<dbReference type="InterPro" id="IPR013783">
    <property type="entry name" value="Ig-like_fold"/>
</dbReference>
<dbReference type="SMART" id="SM00292">
    <property type="entry name" value="BRCT"/>
    <property type="match status" value="1"/>
</dbReference>
<feature type="compositionally biased region" description="Basic residues" evidence="5">
    <location>
        <begin position="504"/>
        <end position="516"/>
    </location>
</feature>
<comment type="similarity">
    <text evidence="3">Belongs to the CHS5 family.</text>
</comment>
<evidence type="ECO:0000256" key="4">
    <source>
        <dbReference type="ARBA" id="ARBA00071189"/>
    </source>
</evidence>
<protein>
    <recommendedName>
        <fullName evidence="4">Chitin biosynthesis protein CHS5</fullName>
    </recommendedName>
</protein>